<keyword evidence="1" id="KW-0732">Signal</keyword>
<sequence length="635" mass="71170">MVELTYYLCLSCLLILIPGIKSDHNPNLTFSCPGNETSIADFNYGIQIGDVCGEQFVLEFDGAARPLPYGELRLYFSSDDEFNGGDNDAVEVLSINWGASASKRIVLDNTPLTTVSDLPCGSGYVVAVVTDGNTIVEQGAERIIKTCDSIGVDVEIEVSDVSNDSLVIEPGQTLQSQLALIAKSLWIKLSNKGSQNLPNTTKEGAHLLAVYLQKPTYFGGSGCTIPNLTVFDAVLNFTTFTRGMMVGEEMFIDQSWVDQITASFDGEKPTICGDADLVFMFDPFYQYDNNPCNNFKKFRVHINCNNIPYKQKCYSIINGIARGHTDPHRGLCRMADRLDSEYEEKIMKDYMNDTDYMTTTEMPTTETTDNPQVISARNTIEMLKMQLSSNSLPDWTSFQNGVNAINGIAYMAPVDMVQKYKFHGIALGMEKEMYLGPLVMYLSALETAANHMPVPEPLNSMMPRIRRLIISFVKQYKDVDYKPEIRCPFRFHDLESVPPIGRFLIHLADASREDVKEEPDTVDQLERCRRRLVATYFRYGGKSIIARDIHRQMMSDAKGWGFDDDGRIRIGFKSPWNAGFMLWRVIGVCSCDQCNVGYNANQYSTTTPSYGYYGNATYGYGSSMYYPSSSSVYNG</sequence>
<evidence type="ECO:0000313" key="3">
    <source>
        <dbReference type="Proteomes" id="UP001217089"/>
    </source>
</evidence>
<reference evidence="2 3" key="1">
    <citation type="submission" date="2022-12" db="EMBL/GenBank/DDBJ databases">
        <title>Chromosome-level genome of Tegillarca granosa.</title>
        <authorList>
            <person name="Kim J."/>
        </authorList>
    </citation>
    <scope>NUCLEOTIDE SEQUENCE [LARGE SCALE GENOMIC DNA]</scope>
    <source>
        <strain evidence="2">Teg-2019</strain>
        <tissue evidence="2">Adductor muscle</tissue>
    </source>
</reference>
<protein>
    <submittedName>
        <fullName evidence="2">Uncharacterized protein</fullName>
    </submittedName>
</protein>
<dbReference type="Proteomes" id="UP001217089">
    <property type="component" value="Unassembled WGS sequence"/>
</dbReference>
<evidence type="ECO:0000256" key="1">
    <source>
        <dbReference type="SAM" id="SignalP"/>
    </source>
</evidence>
<dbReference type="EMBL" id="JARBDR010000813">
    <property type="protein sequence ID" value="KAJ8305802.1"/>
    <property type="molecule type" value="Genomic_DNA"/>
</dbReference>
<feature type="chain" id="PRO_5047127404" evidence="1">
    <location>
        <begin position="23"/>
        <end position="635"/>
    </location>
</feature>
<gene>
    <name evidence="2" type="ORF">KUTeg_016347</name>
</gene>
<name>A0ABQ9EQD9_TEGGR</name>
<comment type="caution">
    <text evidence="2">The sequence shown here is derived from an EMBL/GenBank/DDBJ whole genome shotgun (WGS) entry which is preliminary data.</text>
</comment>
<proteinExistence type="predicted"/>
<accession>A0ABQ9EQD9</accession>
<feature type="signal peptide" evidence="1">
    <location>
        <begin position="1"/>
        <end position="22"/>
    </location>
</feature>
<evidence type="ECO:0000313" key="2">
    <source>
        <dbReference type="EMBL" id="KAJ8305802.1"/>
    </source>
</evidence>
<organism evidence="2 3">
    <name type="scientific">Tegillarca granosa</name>
    <name type="common">Malaysian cockle</name>
    <name type="synonym">Anadara granosa</name>
    <dbReference type="NCBI Taxonomy" id="220873"/>
    <lineage>
        <taxon>Eukaryota</taxon>
        <taxon>Metazoa</taxon>
        <taxon>Spiralia</taxon>
        <taxon>Lophotrochozoa</taxon>
        <taxon>Mollusca</taxon>
        <taxon>Bivalvia</taxon>
        <taxon>Autobranchia</taxon>
        <taxon>Pteriomorphia</taxon>
        <taxon>Arcoida</taxon>
        <taxon>Arcoidea</taxon>
        <taxon>Arcidae</taxon>
        <taxon>Tegillarca</taxon>
    </lineage>
</organism>
<keyword evidence="3" id="KW-1185">Reference proteome</keyword>